<dbReference type="CDD" id="cd14256">
    <property type="entry name" value="Dockerin_I"/>
    <property type="match status" value="1"/>
</dbReference>
<gene>
    <name evidence="3" type="ORF">H9Q79_13290</name>
</gene>
<dbReference type="SUPFAM" id="SSF63446">
    <property type="entry name" value="Type I dockerin domain"/>
    <property type="match status" value="1"/>
</dbReference>
<dbReference type="InterPro" id="IPR022038">
    <property type="entry name" value="Ig-like_bact"/>
</dbReference>
<dbReference type="Gene3D" id="1.10.1330.10">
    <property type="entry name" value="Dockerin domain"/>
    <property type="match status" value="1"/>
</dbReference>
<dbReference type="GO" id="GO:0004553">
    <property type="term" value="F:hydrolase activity, hydrolyzing O-glycosyl compounds"/>
    <property type="evidence" value="ECO:0007669"/>
    <property type="project" value="InterPro"/>
</dbReference>
<reference evidence="3 4" key="1">
    <citation type="submission" date="2020-08" db="EMBL/GenBank/DDBJ databases">
        <authorList>
            <person name="Liu C."/>
            <person name="Sun Q."/>
        </authorList>
    </citation>
    <scope>NUCLEOTIDE SEQUENCE [LARGE SCALE GENOMIC DNA]</scope>
    <source>
        <strain evidence="3 4">NSJ-29</strain>
    </source>
</reference>
<accession>A0A7G9GAP7</accession>
<dbReference type="Pfam" id="PF18998">
    <property type="entry name" value="Flg_new_2"/>
    <property type="match status" value="1"/>
</dbReference>
<dbReference type="PROSITE" id="PS51766">
    <property type="entry name" value="DOCKERIN"/>
    <property type="match status" value="1"/>
</dbReference>
<dbReference type="KEGG" id="whj:H9Q79_13290"/>
<feature type="domain" description="Dockerin" evidence="2">
    <location>
        <begin position="1938"/>
        <end position="1998"/>
    </location>
</feature>
<dbReference type="InterPro" id="IPR018247">
    <property type="entry name" value="EF_Hand_1_Ca_BS"/>
</dbReference>
<dbReference type="Gene3D" id="2.60.40.1080">
    <property type="match status" value="1"/>
</dbReference>
<sequence>MKKIKRILASLLAFVLMLTLLPAAALADDTESAAAPAPVISSDLSDKTYYSDDTKVSALTVKLTKNTANYTKDTLVLEWQSSDDGETFTAIEGAPTAFKNVLLMSSYAPEKPSLGTAKYYRVKITNNGLTEGMTPTTVYSAVAKIESVNAEKPGMVVDKPVIRQEDGTFAEDEGLTMTFAAPSKALPYKDTTIGMFYSSVVMLKGESWDTDKYAFRGWQIRDEFYDGTASYEESVKITPTDDNGWKEYLPGDSWCFNLYYSDGYYRVSYSGQTSTVQQVFHVTPVFEKKPDMAYAITLEQSEGGTISQVRGEGESHTLTAVPDSMFCFVRWEKSVAGGDWEAIDGSATAEVTLTADTSYRAVFEPYAINEMEVAQYALPSEGDSWFLNTALTFNAALAETTSITLKIYDGETADEDKLLGEETKTVNAGNSQVTVRASATKRPSSDAGKILVTAELSNGKSAQASYTLKGTLDITPASTSINTFDAIFMETIPSELQLSASGNPAVKSVTWSGGDEKLSTSTGSSVINKNTGLVTFTQYYSQMTIGYTADAGDGRIAEALVTFQSGGPGAKLAEKNLSVPEGESREYTSVNSTYNLSVSRQNVTVKSSDESVFTTEIITKAGSNSWDPTDIVDKIKINGLSKGTGTLTIDVNGTAWSCPVVITSEDDAVTAVKLSQETAELPVGESLTLTADYTPVTAAVTVEWSSSDDGVATVENGVVTAQSTGSAVITAAVTDAKGNTVKASCEVTVEEVPYTVELYVPKNTVGEDGLHLYPAAGFDADGRDTYDAAGELAAVEKDSETNLNYDIYTYSLQKGVYSFRAESADGKSLGGGALSVPDSEVGSVSGRTFQVYLRLAEVYLTNEFDGEKAEAGDFSVLLENKTGAVTFGEPYANGSGYNCYPALVCANGSSLSYYTAVMPSEACIAAHNAMAYVKQDIAVSAEPGVFSLGVELAVGCFTINAPQGAEVAVCENLSDGVVKQHSWDAMEKLEDGTADYRFHLQITGDMFYEVSGAEYVSYKGTVALNSTERIVVSEEMLKPEGKSKTTVDRDYTSNGGANMGDLYLNINAQGSLKLESGDTFQVYARRNWWGSNVTWVLADAYWLIEPDYHYTVVDLNGNASDSVVTVSDGGLLQAVGEGTAVVLVTYDSMTLNYHDAVKVSYEGYDPNGFFGSIWPEDTGVFVVSVGAGDSGITTGMTLNEGMNDGRSKDAGDALDSELDPIYFLGEKGEYTFIPGTEGVTVSVANPAIQGGVLSFSGFTALTANEDGSYTVPLTNGRNLVKVEKDGAAEYQVITAKQITATVNGQSLEDVVVAPGEEVSVVFDTIFNPVTRMRYYNTDAGVVYTEISGLEGQKAGNGRGTYGYYFFGSTTAKQTVKNFITEGNDGSEYANPTVTLGDALAVPEDFDQEYFVLSGGVFSVAGFGGNYGAHRTGYTQSGLAPSTRAYMGQLPDISIPVGTLETIEVTTAPAKTEYNIGETFDPTGMAVTATYKSSNGSLTREVTGFTYDTAAFTEAGSQKVTVSYTKGEVTKTFDVEVTVKDVKLEKLEVTKLPDKTVYNAGEAFDPTGMVVTAVYSDGSSKEVTGYTCSPETITAGVSEVVVSYNGLTASVPVKLNLVTSIAVTTLPDKVAYTEGDLFNPAGMVVTATYADGTTKATDAYSYAPMRRMEVGDTEITISYTGSDGAETLQPVKINITVTEDTTDKGDYIIAYVSYSEEGAFVTGDEGTLLSYAPVKVYDRDGLGGYNMGDAFAALHDQYYSGGSDGYQDSATGWISKFWGVTTGNVSYTLNHSWVFGTMTEIEEGDLLDIYLYKDLTYYSDLYTWFDSREYSADANTEYTFTVNGLNLMNSSDELAATAYPSGATVTVYDENGAVVEGLTAVTDENGQFKLTFKEDGIYTIEVNGTCDYTCMGYGGSAGATYTGSTVVPSRCTVTVGDVVQTLPGDLNGDGQITNTDVAQLLDKVTAGEAVDLAVGDLNGDGQVTNADVVQLLNMATAGQ</sequence>
<dbReference type="Gene3D" id="2.60.40.3630">
    <property type="match status" value="3"/>
</dbReference>
<organism evidence="3 4">
    <name type="scientific">Wansuia hejianensis</name>
    <dbReference type="NCBI Taxonomy" id="2763667"/>
    <lineage>
        <taxon>Bacteria</taxon>
        <taxon>Bacillati</taxon>
        <taxon>Bacillota</taxon>
        <taxon>Clostridia</taxon>
        <taxon>Lachnospirales</taxon>
        <taxon>Lachnospiraceae</taxon>
        <taxon>Wansuia</taxon>
    </lineage>
</organism>
<dbReference type="Pfam" id="PF02368">
    <property type="entry name" value="Big_2"/>
    <property type="match status" value="1"/>
</dbReference>
<name>A0A7G9GAP7_9FIRM</name>
<dbReference type="InterPro" id="IPR002105">
    <property type="entry name" value="Dockerin_1_rpt"/>
</dbReference>
<dbReference type="Pfam" id="PF07523">
    <property type="entry name" value="Big_3"/>
    <property type="match status" value="2"/>
</dbReference>
<evidence type="ECO:0000259" key="2">
    <source>
        <dbReference type="PROSITE" id="PS51766"/>
    </source>
</evidence>
<dbReference type="InterPro" id="IPR003343">
    <property type="entry name" value="Big_2"/>
</dbReference>
<dbReference type="SMART" id="SM00635">
    <property type="entry name" value="BID_2"/>
    <property type="match status" value="1"/>
</dbReference>
<evidence type="ECO:0000313" key="4">
    <source>
        <dbReference type="Proteomes" id="UP000515860"/>
    </source>
</evidence>
<dbReference type="InterPro" id="IPR044060">
    <property type="entry name" value="Bacterial_rp_domain"/>
</dbReference>
<feature type="chain" id="PRO_5028959075" evidence="1">
    <location>
        <begin position="28"/>
        <end position="1998"/>
    </location>
</feature>
<dbReference type="InterPro" id="IPR036439">
    <property type="entry name" value="Dockerin_dom_sf"/>
</dbReference>
<proteinExistence type="predicted"/>
<evidence type="ECO:0000313" key="3">
    <source>
        <dbReference type="EMBL" id="QNM07879.1"/>
    </source>
</evidence>
<dbReference type="Proteomes" id="UP000515860">
    <property type="component" value="Chromosome"/>
</dbReference>
<protein>
    <submittedName>
        <fullName evidence="3">Bacterial Ig-like domain-containing protein</fullName>
    </submittedName>
</protein>
<feature type="signal peptide" evidence="1">
    <location>
        <begin position="1"/>
        <end position="27"/>
    </location>
</feature>
<dbReference type="EMBL" id="CP060635">
    <property type="protein sequence ID" value="QNM07879.1"/>
    <property type="molecule type" value="Genomic_DNA"/>
</dbReference>
<keyword evidence="1" id="KW-0732">Signal</keyword>
<dbReference type="Pfam" id="PF00404">
    <property type="entry name" value="Dockerin_1"/>
    <property type="match status" value="1"/>
</dbReference>
<evidence type="ECO:0000256" key="1">
    <source>
        <dbReference type="SAM" id="SignalP"/>
    </source>
</evidence>
<dbReference type="InterPro" id="IPR016134">
    <property type="entry name" value="Dockerin_dom"/>
</dbReference>
<dbReference type="RefSeq" id="WP_249328495.1">
    <property type="nucleotide sequence ID" value="NZ_CP060635.1"/>
</dbReference>
<dbReference type="InterPro" id="IPR008964">
    <property type="entry name" value="Invasin/intimin_cell_adhesion"/>
</dbReference>
<dbReference type="GO" id="GO:0000272">
    <property type="term" value="P:polysaccharide catabolic process"/>
    <property type="evidence" value="ECO:0007669"/>
    <property type="project" value="InterPro"/>
</dbReference>
<keyword evidence="4" id="KW-1185">Reference proteome</keyword>
<dbReference type="SUPFAM" id="SSF49373">
    <property type="entry name" value="Invasin/intimin cell-adhesion fragments"/>
    <property type="match status" value="1"/>
</dbReference>
<dbReference type="PROSITE" id="PS00018">
    <property type="entry name" value="EF_HAND_1"/>
    <property type="match status" value="2"/>
</dbReference>